<protein>
    <submittedName>
        <fullName evidence="2">ECF transporter S component</fullName>
    </submittedName>
</protein>
<feature type="transmembrane region" description="Helical" evidence="1">
    <location>
        <begin position="123"/>
        <end position="148"/>
    </location>
</feature>
<dbReference type="Gene3D" id="1.10.1760.20">
    <property type="match status" value="1"/>
</dbReference>
<dbReference type="Proteomes" id="UP000264883">
    <property type="component" value="Chromosome"/>
</dbReference>
<organism evidence="2 3">
    <name type="scientific">Clostridium isatidis</name>
    <dbReference type="NCBI Taxonomy" id="182773"/>
    <lineage>
        <taxon>Bacteria</taxon>
        <taxon>Bacillati</taxon>
        <taxon>Bacillota</taxon>
        <taxon>Clostridia</taxon>
        <taxon>Eubacteriales</taxon>
        <taxon>Clostridiaceae</taxon>
        <taxon>Clostridium</taxon>
    </lineage>
</organism>
<dbReference type="AlphaFoldDB" id="A0A343JE44"/>
<dbReference type="EMBL" id="CP016786">
    <property type="protein sequence ID" value="ASW43802.1"/>
    <property type="molecule type" value="Genomic_DNA"/>
</dbReference>
<dbReference type="Pfam" id="PF12822">
    <property type="entry name" value="ECF_trnsprt"/>
    <property type="match status" value="1"/>
</dbReference>
<feature type="transmembrane region" description="Helical" evidence="1">
    <location>
        <begin position="168"/>
        <end position="201"/>
    </location>
</feature>
<accession>A0A343JE44</accession>
<keyword evidence="1" id="KW-1133">Transmembrane helix</keyword>
<dbReference type="KEGG" id="cia:BEN51_09995"/>
<evidence type="ECO:0000313" key="3">
    <source>
        <dbReference type="Proteomes" id="UP000264883"/>
    </source>
</evidence>
<gene>
    <name evidence="2" type="ORF">BEN51_09995</name>
</gene>
<keyword evidence="1" id="KW-0472">Membrane</keyword>
<keyword evidence="1" id="KW-0812">Transmembrane</keyword>
<feature type="transmembrane region" description="Helical" evidence="1">
    <location>
        <begin position="89"/>
        <end position="111"/>
    </location>
</feature>
<dbReference type="RefSeq" id="WP_119865936.1">
    <property type="nucleotide sequence ID" value="NZ_CP016786.1"/>
</dbReference>
<dbReference type="InterPro" id="IPR024529">
    <property type="entry name" value="ECF_trnsprt_substrate-spec"/>
</dbReference>
<name>A0A343JE44_9CLOT</name>
<feature type="transmembrane region" description="Helical" evidence="1">
    <location>
        <begin position="52"/>
        <end position="77"/>
    </location>
</feature>
<dbReference type="OrthoDB" id="9813540at2"/>
<keyword evidence="3" id="KW-1185">Reference proteome</keyword>
<reference evidence="2 3" key="1">
    <citation type="submission" date="2016-08" db="EMBL/GenBank/DDBJ databases">
        <title>Complete Genome Sequence Of The Indigo Reducing Clostridium isatidis DSM15098.</title>
        <authorList>
            <person name="Little G.T."/>
            <person name="Minton N.P."/>
        </authorList>
    </citation>
    <scope>NUCLEOTIDE SEQUENCE [LARGE SCALE GENOMIC DNA]</scope>
    <source>
        <strain evidence="2 3">DSM 15098</strain>
    </source>
</reference>
<evidence type="ECO:0000313" key="2">
    <source>
        <dbReference type="EMBL" id="ASW43802.1"/>
    </source>
</evidence>
<proteinExistence type="predicted"/>
<evidence type="ECO:0000256" key="1">
    <source>
        <dbReference type="SAM" id="Phobius"/>
    </source>
</evidence>
<dbReference type="GO" id="GO:0022857">
    <property type="term" value="F:transmembrane transporter activity"/>
    <property type="evidence" value="ECO:0007669"/>
    <property type="project" value="InterPro"/>
</dbReference>
<feature type="transmembrane region" description="Helical" evidence="1">
    <location>
        <begin position="20"/>
        <end position="40"/>
    </location>
</feature>
<sequence>MLNARGFGNSREHIRKMVVISMLSGISIFLGLTGLGFIPLPLFKLTILHLPVIIGAIIEGPIVGASIGFIFGLFSIYQNITAPTVMSPFFYNPIVSILPRVLIGIIAYYAYNFLKSKFKNLKLSIAIAAICGSLTNTIGVLGSIYLLYFKNYADILISKGSITSSSRGSVALALLSIVTTNGLAEALLSALICTAVVIAIFKMQKRNN</sequence>